<comment type="caution">
    <text evidence="2">The sequence shown here is derived from an EMBL/GenBank/DDBJ whole genome shotgun (WGS) entry which is preliminary data.</text>
</comment>
<organism evidence="2 3">
    <name type="scientific">Triparma retinervis</name>
    <dbReference type="NCBI Taxonomy" id="2557542"/>
    <lineage>
        <taxon>Eukaryota</taxon>
        <taxon>Sar</taxon>
        <taxon>Stramenopiles</taxon>
        <taxon>Ochrophyta</taxon>
        <taxon>Bolidophyceae</taxon>
        <taxon>Parmales</taxon>
        <taxon>Triparmaceae</taxon>
        <taxon>Triparma</taxon>
    </lineage>
</organism>
<protein>
    <recommendedName>
        <fullName evidence="4">ARM repeat superfamily protein</fullName>
    </recommendedName>
</protein>
<evidence type="ECO:0000256" key="1">
    <source>
        <dbReference type="SAM" id="MobiDB-lite"/>
    </source>
</evidence>
<gene>
    <name evidence="2" type="ORF">TrRE_jg6388</name>
</gene>
<dbReference type="EMBL" id="BRXZ01000110">
    <property type="protein sequence ID" value="GMI05308.1"/>
    <property type="molecule type" value="Genomic_DNA"/>
</dbReference>
<dbReference type="InterPro" id="IPR011989">
    <property type="entry name" value="ARM-like"/>
</dbReference>
<dbReference type="SUPFAM" id="SSF48371">
    <property type="entry name" value="ARM repeat"/>
    <property type="match status" value="1"/>
</dbReference>
<keyword evidence="3" id="KW-1185">Reference proteome</keyword>
<dbReference type="InterPro" id="IPR016024">
    <property type="entry name" value="ARM-type_fold"/>
</dbReference>
<dbReference type="OrthoDB" id="10354828at2759"/>
<evidence type="ECO:0000313" key="3">
    <source>
        <dbReference type="Proteomes" id="UP001165082"/>
    </source>
</evidence>
<evidence type="ECO:0000313" key="2">
    <source>
        <dbReference type="EMBL" id="GMI05308.1"/>
    </source>
</evidence>
<reference evidence="2" key="1">
    <citation type="submission" date="2022-07" db="EMBL/GenBank/DDBJ databases">
        <title>Genome analysis of Parmales, a sister group of diatoms, reveals the evolutionary specialization of diatoms from phago-mixotrophs to photoautotrophs.</title>
        <authorList>
            <person name="Ban H."/>
            <person name="Sato S."/>
            <person name="Yoshikawa S."/>
            <person name="Kazumasa Y."/>
            <person name="Nakamura Y."/>
            <person name="Ichinomiya M."/>
            <person name="Saitoh K."/>
            <person name="Sato N."/>
            <person name="Blanc-Mathieu R."/>
            <person name="Endo H."/>
            <person name="Kuwata A."/>
            <person name="Ogata H."/>
        </authorList>
    </citation>
    <scope>NUCLEOTIDE SEQUENCE</scope>
</reference>
<accession>A0A9W7CGG1</accession>
<feature type="compositionally biased region" description="Polar residues" evidence="1">
    <location>
        <begin position="26"/>
        <end position="43"/>
    </location>
</feature>
<sequence length="353" mass="38220">MSADYNPSRVKNARKPGQKTRRPLTSMGNNMMSRSMDFTSNRPTENRPRTAGPGPGFQIAKRVVGGNDEIRNEEVAIMLSWLDSVGKEGVLVGLTALQVLLREAKWRRCVVRTHKNVIGLIRSAIIQGVDKSSVIVACNSFSNLSHEASMEVPGGGFVHSVVDKLIEGGGRDSKITQSLLQVCLGMVGSEVRRRAFWAELIGTGADGCNNTTALFRVLYVASGHRDEKVKLRSLSILVNLTNEEVGKEITSKFEEGGIVKLAFELLSAVPNNEIIVLSLRLLVNVGSKSKEHQIESRLLNKVVDLLPSGDVQIASLAAEVLLKYVRSGAGNAYKSAIANLIACGLIKNCLLST</sequence>
<feature type="compositionally biased region" description="Basic residues" evidence="1">
    <location>
        <begin position="11"/>
        <end position="22"/>
    </location>
</feature>
<feature type="region of interest" description="Disordered" evidence="1">
    <location>
        <begin position="1"/>
        <end position="58"/>
    </location>
</feature>
<evidence type="ECO:0008006" key="4">
    <source>
        <dbReference type="Google" id="ProtNLM"/>
    </source>
</evidence>
<name>A0A9W7CGG1_9STRA</name>
<dbReference type="AlphaFoldDB" id="A0A9W7CGG1"/>
<dbReference type="Proteomes" id="UP001165082">
    <property type="component" value="Unassembled WGS sequence"/>
</dbReference>
<dbReference type="Gene3D" id="1.25.10.10">
    <property type="entry name" value="Leucine-rich Repeat Variant"/>
    <property type="match status" value="1"/>
</dbReference>
<proteinExistence type="predicted"/>